<proteinExistence type="predicted"/>
<keyword evidence="2" id="KW-1185">Reference proteome</keyword>
<evidence type="ECO:0000313" key="2">
    <source>
        <dbReference type="Proteomes" id="UP000324222"/>
    </source>
</evidence>
<gene>
    <name evidence="1" type="ORF">E2C01_002345</name>
</gene>
<reference evidence="1 2" key="1">
    <citation type="submission" date="2019-05" db="EMBL/GenBank/DDBJ databases">
        <title>Another draft genome of Portunus trituberculatus and its Hox gene families provides insights of decapod evolution.</title>
        <authorList>
            <person name="Jeong J.-H."/>
            <person name="Song I."/>
            <person name="Kim S."/>
            <person name="Choi T."/>
            <person name="Kim D."/>
            <person name="Ryu S."/>
            <person name="Kim W."/>
        </authorList>
    </citation>
    <scope>NUCLEOTIDE SEQUENCE [LARGE SCALE GENOMIC DNA]</scope>
    <source>
        <tissue evidence="1">Muscle</tissue>
    </source>
</reference>
<protein>
    <submittedName>
        <fullName evidence="1">Uncharacterized protein</fullName>
    </submittedName>
</protein>
<dbReference type="Proteomes" id="UP000324222">
    <property type="component" value="Unassembled WGS sequence"/>
</dbReference>
<accession>A0A5B7CN12</accession>
<organism evidence="1 2">
    <name type="scientific">Portunus trituberculatus</name>
    <name type="common">Swimming crab</name>
    <name type="synonym">Neptunus trituberculatus</name>
    <dbReference type="NCBI Taxonomy" id="210409"/>
    <lineage>
        <taxon>Eukaryota</taxon>
        <taxon>Metazoa</taxon>
        <taxon>Ecdysozoa</taxon>
        <taxon>Arthropoda</taxon>
        <taxon>Crustacea</taxon>
        <taxon>Multicrustacea</taxon>
        <taxon>Malacostraca</taxon>
        <taxon>Eumalacostraca</taxon>
        <taxon>Eucarida</taxon>
        <taxon>Decapoda</taxon>
        <taxon>Pleocyemata</taxon>
        <taxon>Brachyura</taxon>
        <taxon>Eubrachyura</taxon>
        <taxon>Portunoidea</taxon>
        <taxon>Portunidae</taxon>
        <taxon>Portuninae</taxon>
        <taxon>Portunus</taxon>
    </lineage>
</organism>
<evidence type="ECO:0000313" key="1">
    <source>
        <dbReference type="EMBL" id="MPC09726.1"/>
    </source>
</evidence>
<dbReference type="EMBL" id="VSRR010000082">
    <property type="protein sequence ID" value="MPC09726.1"/>
    <property type="molecule type" value="Genomic_DNA"/>
</dbReference>
<comment type="caution">
    <text evidence="1">The sequence shown here is derived from an EMBL/GenBank/DDBJ whole genome shotgun (WGS) entry which is preliminary data.</text>
</comment>
<name>A0A5B7CN12_PORTR</name>
<sequence length="68" mass="7716">MNTKTVPNDLLPPLFSLRVHRNFRKPAACPNRAVAAPTHLLLDLHQGSYIRRRLAFTRSALCCWFGGK</sequence>
<dbReference type="AlphaFoldDB" id="A0A5B7CN12"/>